<proteinExistence type="predicted"/>
<dbReference type="Proteomes" id="UP000287830">
    <property type="component" value="Unassembled WGS sequence"/>
</dbReference>
<accession>A0A7U9KNY9</accession>
<reference evidence="1 2" key="1">
    <citation type="submission" date="2018-11" db="EMBL/GenBank/DDBJ databases">
        <title>Whole genome sequence of Streptomyces chrestomyceticus NBRC 13444(T).</title>
        <authorList>
            <person name="Komaki H."/>
            <person name="Tamura T."/>
        </authorList>
    </citation>
    <scope>NUCLEOTIDE SEQUENCE [LARGE SCALE GENOMIC DNA]</scope>
    <source>
        <strain evidence="1 2">NBRC 13444</strain>
    </source>
</reference>
<keyword evidence="1" id="KW-0328">Glycosyltransferase</keyword>
<dbReference type="AlphaFoldDB" id="A0A7U9KNY9"/>
<sequence length="370" mass="39609">MSEPPAASLDAPLDPPGPLRALLEIYDEGFTCDTWGGVETALWHLAEGLREHGVEAEFYRSTEGADLGALAERVVRERVDAVFPLVESPLFAGGAAGTSRADGAATGEDRPEVRELRRRVVRIWHDVSRLSPGLATPPPCPVHTPGAAGPSGGVCTAAGVFPDGPAREVFLRDLPWTRCFGSRTYIPWAVDHLPPADLRDPFGPVLLQLGKTSVGQARVCLERLTGAGLPVRVVFATWSKEGRAARELVAPYAASGAVEVLDSYDIRTEWKRVYAGARLFVLPSVFHETFNFAAAEALQLGLPVATLGDCGALADFASLRAETVAELMDAVVARGGSVRPARRPWTGWREVAHRYATLIAAPRRAPALGV</sequence>
<dbReference type="OrthoDB" id="4111103at2"/>
<dbReference type="RefSeq" id="WP_125043354.1">
    <property type="nucleotide sequence ID" value="NZ_BHZC01000001.1"/>
</dbReference>
<name>A0A7U9KNY9_9ACTN</name>
<gene>
    <name evidence="1" type="primary">neoK</name>
    <name evidence="1" type="ORF">OEIGOIKO_00474</name>
</gene>
<keyword evidence="1" id="KW-0808">Transferase</keyword>
<protein>
    <submittedName>
        <fullName evidence="1">UDP-GlcNAc:ribostamycin N-acetylglucosaminyltransferase</fullName>
    </submittedName>
</protein>
<dbReference type="Gene3D" id="3.40.50.2000">
    <property type="entry name" value="Glycogen Phosphorylase B"/>
    <property type="match status" value="1"/>
</dbReference>
<comment type="caution">
    <text evidence="1">The sequence shown here is derived from an EMBL/GenBank/DDBJ whole genome shotgun (WGS) entry which is preliminary data.</text>
</comment>
<evidence type="ECO:0000313" key="1">
    <source>
        <dbReference type="EMBL" id="GCD32757.1"/>
    </source>
</evidence>
<dbReference type="EMBL" id="BHZC01000001">
    <property type="protein sequence ID" value="GCD32757.1"/>
    <property type="molecule type" value="Genomic_DNA"/>
</dbReference>
<dbReference type="Pfam" id="PF13692">
    <property type="entry name" value="Glyco_trans_1_4"/>
    <property type="match status" value="1"/>
</dbReference>
<dbReference type="SUPFAM" id="SSF53756">
    <property type="entry name" value="UDP-Glycosyltransferase/glycogen phosphorylase"/>
    <property type="match status" value="1"/>
</dbReference>
<organism evidence="1 2">
    <name type="scientific">Streptomyces chrestomyceticus JCM 4735</name>
    <dbReference type="NCBI Taxonomy" id="1306181"/>
    <lineage>
        <taxon>Bacteria</taxon>
        <taxon>Bacillati</taxon>
        <taxon>Actinomycetota</taxon>
        <taxon>Actinomycetes</taxon>
        <taxon>Kitasatosporales</taxon>
        <taxon>Streptomycetaceae</taxon>
        <taxon>Streptomyces</taxon>
    </lineage>
</organism>
<dbReference type="GeneID" id="95619550"/>
<evidence type="ECO:0000313" key="2">
    <source>
        <dbReference type="Proteomes" id="UP000287830"/>
    </source>
</evidence>
<dbReference type="GO" id="GO:0016757">
    <property type="term" value="F:glycosyltransferase activity"/>
    <property type="evidence" value="ECO:0007669"/>
    <property type="project" value="UniProtKB-KW"/>
</dbReference>